<keyword evidence="3" id="KW-1185">Reference proteome</keyword>
<name>A0A151U0Q7_CAJCA</name>
<sequence length="99" mass="11716">MARLDTIRVILATAAQFSWEVFQLDVKSDFLHGVLKEEVFVQQPEGFIKKGEKEKVYRLRKALYGLKQAPRAWYNRIEAYFAREDFERCPSEHTLFTKS</sequence>
<feature type="domain" description="Reverse transcriptase Ty1/copia-type" evidence="1">
    <location>
        <begin position="2"/>
        <end position="98"/>
    </location>
</feature>
<gene>
    <name evidence="2" type="ORF">KK1_005500</name>
</gene>
<evidence type="ECO:0000259" key="1">
    <source>
        <dbReference type="Pfam" id="PF07727"/>
    </source>
</evidence>
<accession>A0A151U0Q7</accession>
<dbReference type="InterPro" id="IPR043502">
    <property type="entry name" value="DNA/RNA_pol_sf"/>
</dbReference>
<evidence type="ECO:0000313" key="3">
    <source>
        <dbReference type="Proteomes" id="UP000075243"/>
    </source>
</evidence>
<dbReference type="STRING" id="3821.A0A151U0Q7"/>
<dbReference type="Gramene" id="C.cajan_05367.t">
    <property type="protein sequence ID" value="C.cajan_05367.t.cds1"/>
    <property type="gene ID" value="C.cajan_05367"/>
</dbReference>
<proteinExistence type="predicted"/>
<dbReference type="InterPro" id="IPR013103">
    <property type="entry name" value="RVT_2"/>
</dbReference>
<dbReference type="Proteomes" id="UP000075243">
    <property type="component" value="Chromosome 2"/>
</dbReference>
<protein>
    <submittedName>
        <fullName evidence="2">Retrovirus-related Pol polyprotein from transposon TNT 1-94</fullName>
    </submittedName>
</protein>
<evidence type="ECO:0000313" key="2">
    <source>
        <dbReference type="EMBL" id="KYP72896.1"/>
    </source>
</evidence>
<dbReference type="SUPFAM" id="SSF56672">
    <property type="entry name" value="DNA/RNA polymerases"/>
    <property type="match status" value="1"/>
</dbReference>
<organism evidence="2 3">
    <name type="scientific">Cajanus cajan</name>
    <name type="common">Pigeon pea</name>
    <name type="synonym">Cajanus indicus</name>
    <dbReference type="NCBI Taxonomy" id="3821"/>
    <lineage>
        <taxon>Eukaryota</taxon>
        <taxon>Viridiplantae</taxon>
        <taxon>Streptophyta</taxon>
        <taxon>Embryophyta</taxon>
        <taxon>Tracheophyta</taxon>
        <taxon>Spermatophyta</taxon>
        <taxon>Magnoliopsida</taxon>
        <taxon>eudicotyledons</taxon>
        <taxon>Gunneridae</taxon>
        <taxon>Pentapetalae</taxon>
        <taxon>rosids</taxon>
        <taxon>fabids</taxon>
        <taxon>Fabales</taxon>
        <taxon>Fabaceae</taxon>
        <taxon>Papilionoideae</taxon>
        <taxon>50 kb inversion clade</taxon>
        <taxon>NPAAA clade</taxon>
        <taxon>indigoferoid/millettioid clade</taxon>
        <taxon>Phaseoleae</taxon>
        <taxon>Cajanus</taxon>
    </lineage>
</organism>
<dbReference type="EMBL" id="CM003604">
    <property type="protein sequence ID" value="KYP72896.1"/>
    <property type="molecule type" value="Genomic_DNA"/>
</dbReference>
<dbReference type="AlphaFoldDB" id="A0A151U0Q7"/>
<reference evidence="2 3" key="1">
    <citation type="journal article" date="2012" name="Nat. Biotechnol.">
        <title>Draft genome sequence of pigeonpea (Cajanus cajan), an orphan legume crop of resource-poor farmers.</title>
        <authorList>
            <person name="Varshney R.K."/>
            <person name="Chen W."/>
            <person name="Li Y."/>
            <person name="Bharti A.K."/>
            <person name="Saxena R.K."/>
            <person name="Schlueter J.A."/>
            <person name="Donoghue M.T."/>
            <person name="Azam S."/>
            <person name="Fan G."/>
            <person name="Whaley A.M."/>
            <person name="Farmer A.D."/>
            <person name="Sheridan J."/>
            <person name="Iwata A."/>
            <person name="Tuteja R."/>
            <person name="Penmetsa R.V."/>
            <person name="Wu W."/>
            <person name="Upadhyaya H.D."/>
            <person name="Yang S.P."/>
            <person name="Shah T."/>
            <person name="Saxena K.B."/>
            <person name="Michael T."/>
            <person name="McCombie W.R."/>
            <person name="Yang B."/>
            <person name="Zhang G."/>
            <person name="Yang H."/>
            <person name="Wang J."/>
            <person name="Spillane C."/>
            <person name="Cook D.R."/>
            <person name="May G.D."/>
            <person name="Xu X."/>
            <person name="Jackson S.A."/>
        </authorList>
    </citation>
    <scope>NUCLEOTIDE SEQUENCE [LARGE SCALE GENOMIC DNA]</scope>
    <source>
        <strain evidence="3">cv. Asha</strain>
    </source>
</reference>
<dbReference type="Pfam" id="PF07727">
    <property type="entry name" value="RVT_2"/>
    <property type="match status" value="1"/>
</dbReference>